<evidence type="ECO:0000313" key="3">
    <source>
        <dbReference type="Proteomes" id="UP000092839"/>
    </source>
</evidence>
<name>A0A1B1U9E3_9BRAD</name>
<protein>
    <submittedName>
        <fullName evidence="2">Ketosteroid isomerase</fullName>
    </submittedName>
</protein>
<dbReference type="AlphaFoldDB" id="A0A1B1U9E3"/>
<sequence length="116" mass="13213">MSTAEVAKQFTAALKAGKFDEAERYWSDDVVSYEAQDGPMREVRGRTAVHSKGEWWTANHDVHSFEAEGPYLNGDCFALHFKINVTPKATGQRTQMDEIGLYTVKDGKIVEERFFY</sequence>
<dbReference type="InterPro" id="IPR046860">
    <property type="entry name" value="SnoaL_5"/>
</dbReference>
<dbReference type="InterPro" id="IPR032710">
    <property type="entry name" value="NTF2-like_dom_sf"/>
</dbReference>
<dbReference type="KEGG" id="bic:LMTR13_03370"/>
<evidence type="ECO:0000313" key="2">
    <source>
        <dbReference type="EMBL" id="ANV99361.1"/>
    </source>
</evidence>
<dbReference type="SUPFAM" id="SSF54427">
    <property type="entry name" value="NTF2-like"/>
    <property type="match status" value="1"/>
</dbReference>
<dbReference type="Proteomes" id="UP000092839">
    <property type="component" value="Chromosome"/>
</dbReference>
<accession>A0A1B1U9E3</accession>
<dbReference type="RefSeq" id="WP_065726671.1">
    <property type="nucleotide sequence ID" value="NZ_CP016428.1"/>
</dbReference>
<dbReference type="STRING" id="1274631.LMTR13_03370"/>
<dbReference type="EMBL" id="CP016428">
    <property type="protein sequence ID" value="ANV99361.1"/>
    <property type="molecule type" value="Genomic_DNA"/>
</dbReference>
<keyword evidence="3" id="KW-1185">Reference proteome</keyword>
<proteinExistence type="predicted"/>
<evidence type="ECO:0000259" key="1">
    <source>
        <dbReference type="Pfam" id="PF20409"/>
    </source>
</evidence>
<organism evidence="2 3">
    <name type="scientific">Bradyrhizobium icense</name>
    <dbReference type="NCBI Taxonomy" id="1274631"/>
    <lineage>
        <taxon>Bacteria</taxon>
        <taxon>Pseudomonadati</taxon>
        <taxon>Pseudomonadota</taxon>
        <taxon>Alphaproteobacteria</taxon>
        <taxon>Hyphomicrobiales</taxon>
        <taxon>Nitrobacteraceae</taxon>
        <taxon>Bradyrhizobium</taxon>
    </lineage>
</organism>
<dbReference type="OrthoDB" id="336094at2"/>
<feature type="domain" description="SnoaL-like" evidence="1">
    <location>
        <begin position="1"/>
        <end position="116"/>
    </location>
</feature>
<dbReference type="Gene3D" id="3.10.450.50">
    <property type="match status" value="1"/>
</dbReference>
<keyword evidence="2" id="KW-0413">Isomerase</keyword>
<dbReference type="Pfam" id="PF20409">
    <property type="entry name" value="SnoaL_5"/>
    <property type="match status" value="1"/>
</dbReference>
<dbReference type="GO" id="GO:0016853">
    <property type="term" value="F:isomerase activity"/>
    <property type="evidence" value="ECO:0007669"/>
    <property type="project" value="UniProtKB-KW"/>
</dbReference>
<gene>
    <name evidence="2" type="ORF">LMTR13_03370</name>
</gene>
<reference evidence="2 3" key="1">
    <citation type="submission" date="2016-07" db="EMBL/GenBank/DDBJ databases">
        <title>Complete genome sequence of Bradyrhizobium icense LMTR 13T, a potential inoculant strain isolated from lima bean (Phaseolus lunatus) in Peru.</title>
        <authorList>
            <person name="Ormeno-Orrillo E."/>
            <person name="Duran D."/>
            <person name="Rogel M.A."/>
            <person name="Rey L."/>
            <person name="Imperial J."/>
            <person name="Ruiz-Argueso T."/>
            <person name="Martinez-Romero E."/>
        </authorList>
    </citation>
    <scope>NUCLEOTIDE SEQUENCE [LARGE SCALE GENOMIC DNA]</scope>
    <source>
        <strain evidence="2 3">LMTR 13</strain>
    </source>
</reference>